<dbReference type="Proteomes" id="UP000308121">
    <property type="component" value="Unassembled WGS sequence"/>
</dbReference>
<proteinExistence type="predicted"/>
<feature type="transmembrane region" description="Helical" evidence="1">
    <location>
        <begin position="170"/>
        <end position="192"/>
    </location>
</feature>
<feature type="transmembrane region" description="Helical" evidence="1">
    <location>
        <begin position="124"/>
        <end position="150"/>
    </location>
</feature>
<keyword evidence="1" id="KW-0812">Transmembrane</keyword>
<organism evidence="2 3">
    <name type="scientific">Cellulomonas hominis</name>
    <dbReference type="NCBI Taxonomy" id="156981"/>
    <lineage>
        <taxon>Bacteria</taxon>
        <taxon>Bacillati</taxon>
        <taxon>Actinomycetota</taxon>
        <taxon>Actinomycetes</taxon>
        <taxon>Micrococcales</taxon>
        <taxon>Cellulomonadaceae</taxon>
        <taxon>Cellulomonas</taxon>
    </lineage>
</organism>
<keyword evidence="1" id="KW-0472">Membrane</keyword>
<dbReference type="OrthoDB" id="3297477at2"/>
<dbReference type="AlphaFoldDB" id="A0A7Z8JZY2"/>
<evidence type="ECO:0000313" key="2">
    <source>
        <dbReference type="EMBL" id="TKR24193.1"/>
    </source>
</evidence>
<reference evidence="2 3" key="1">
    <citation type="submission" date="2019-05" db="EMBL/GenBank/DDBJ databases">
        <title>Genome sequence of Cellulomonas hominis strain CS1.</title>
        <authorList>
            <person name="Belmont J."/>
            <person name="Maclea K.S."/>
        </authorList>
    </citation>
    <scope>NUCLEOTIDE SEQUENCE [LARGE SCALE GENOMIC DNA]</scope>
    <source>
        <strain evidence="2 3">CS1</strain>
    </source>
</reference>
<dbReference type="PANTHER" id="PTHR37305:SF1">
    <property type="entry name" value="MEMBRANE PROTEIN"/>
    <property type="match status" value="1"/>
</dbReference>
<dbReference type="PANTHER" id="PTHR37305">
    <property type="entry name" value="INTEGRAL MEMBRANE PROTEIN-RELATED"/>
    <property type="match status" value="1"/>
</dbReference>
<dbReference type="GO" id="GO:0140359">
    <property type="term" value="F:ABC-type transporter activity"/>
    <property type="evidence" value="ECO:0007669"/>
    <property type="project" value="InterPro"/>
</dbReference>
<keyword evidence="1" id="KW-1133">Transmembrane helix</keyword>
<accession>A0A7Z8JZY2</accession>
<dbReference type="GO" id="GO:0005886">
    <property type="term" value="C:plasma membrane"/>
    <property type="evidence" value="ECO:0007669"/>
    <property type="project" value="UniProtKB-SubCell"/>
</dbReference>
<feature type="transmembrane region" description="Helical" evidence="1">
    <location>
        <begin position="260"/>
        <end position="281"/>
    </location>
</feature>
<feature type="transmembrane region" description="Helical" evidence="1">
    <location>
        <begin position="81"/>
        <end position="103"/>
    </location>
</feature>
<sequence length="286" mass="30320">MSAATATAPVRTARSDAPRVTFPRLVRSEWIKLWTLRSTWWVVIISILAQAGFTWMGTYFTLQNVTPEEMGIPGATVGPSFVQSGIMIGQLVISVLAVLAITGEYSTGSIRSTFAAAPRRVGAILAKAVVVLVVAFVTGALATLLSWALITPSLGDAYAIDLSDEIHRRVLIAMPLYLVGVALFSFAIGALLRVSAAALATVFGVFLVVETLFSAFPNIRVLAETAPFLPSNAGFQVLSTSTESIDALRAASDVAVLTPWQGYGVLVLWGVVLLGAALALVRRRDA</sequence>
<feature type="transmembrane region" description="Helical" evidence="1">
    <location>
        <begin position="40"/>
        <end position="61"/>
    </location>
</feature>
<evidence type="ECO:0000313" key="3">
    <source>
        <dbReference type="Proteomes" id="UP000308121"/>
    </source>
</evidence>
<evidence type="ECO:0000256" key="1">
    <source>
        <dbReference type="SAM" id="Phobius"/>
    </source>
</evidence>
<dbReference type="EMBL" id="SZYE01000039">
    <property type="protein sequence ID" value="TKR24193.1"/>
    <property type="molecule type" value="Genomic_DNA"/>
</dbReference>
<name>A0A7Z8JZY2_9CELL</name>
<gene>
    <name evidence="2" type="ORF">FA014_07210</name>
</gene>
<protein>
    <submittedName>
        <fullName evidence="2">ABC transporter permease</fullName>
    </submittedName>
</protein>
<feature type="transmembrane region" description="Helical" evidence="1">
    <location>
        <begin position="199"/>
        <end position="219"/>
    </location>
</feature>
<dbReference type="RefSeq" id="WP_154729019.1">
    <property type="nucleotide sequence ID" value="NZ_SZYE01000039.1"/>
</dbReference>
<comment type="caution">
    <text evidence="2">The sequence shown here is derived from an EMBL/GenBank/DDBJ whole genome shotgun (WGS) entry which is preliminary data.</text>
</comment>